<keyword evidence="2" id="KW-0496">Mitochondrion</keyword>
<evidence type="ECO:0008006" key="7">
    <source>
        <dbReference type="Google" id="ProtNLM"/>
    </source>
</evidence>
<dbReference type="GO" id="GO:0005739">
    <property type="term" value="C:mitochondrion"/>
    <property type="evidence" value="ECO:0007669"/>
    <property type="project" value="UniProtKB-SubCell"/>
</dbReference>
<evidence type="ECO:0000313" key="6">
    <source>
        <dbReference type="Proteomes" id="UP000728032"/>
    </source>
</evidence>
<name>A0A7R9R0T6_9ACAR</name>
<evidence type="ECO:0000256" key="2">
    <source>
        <dbReference type="ARBA" id="ARBA00023128"/>
    </source>
</evidence>
<dbReference type="EMBL" id="CAJPVJ010036814">
    <property type="protein sequence ID" value="CAG2181338.1"/>
    <property type="molecule type" value="Genomic_DNA"/>
</dbReference>
<protein>
    <recommendedName>
        <fullName evidence="7">Ribosomal protein S36</fullName>
    </recommendedName>
</protein>
<gene>
    <name evidence="5" type="ORF">ONB1V03_LOCUS20759</name>
</gene>
<dbReference type="OrthoDB" id="2116030at2759"/>
<dbReference type="InterPro" id="IPR020373">
    <property type="entry name" value="Kgd4/YMR-31"/>
</dbReference>
<evidence type="ECO:0000313" key="5">
    <source>
        <dbReference type="EMBL" id="CAD7664201.1"/>
    </source>
</evidence>
<feature type="region of interest" description="Disordered" evidence="4">
    <location>
        <begin position="36"/>
        <end position="55"/>
    </location>
</feature>
<dbReference type="GO" id="GO:0006103">
    <property type="term" value="P:2-oxoglutarate metabolic process"/>
    <property type="evidence" value="ECO:0007669"/>
    <property type="project" value="InterPro"/>
</dbReference>
<dbReference type="EMBL" id="OC951639">
    <property type="protein sequence ID" value="CAD7664201.1"/>
    <property type="molecule type" value="Genomic_DNA"/>
</dbReference>
<proteinExistence type="inferred from homology"/>
<organism evidence="5">
    <name type="scientific">Oppiella nova</name>
    <dbReference type="NCBI Taxonomy" id="334625"/>
    <lineage>
        <taxon>Eukaryota</taxon>
        <taxon>Metazoa</taxon>
        <taxon>Ecdysozoa</taxon>
        <taxon>Arthropoda</taxon>
        <taxon>Chelicerata</taxon>
        <taxon>Arachnida</taxon>
        <taxon>Acari</taxon>
        <taxon>Acariformes</taxon>
        <taxon>Sarcoptiformes</taxon>
        <taxon>Oribatida</taxon>
        <taxon>Brachypylina</taxon>
        <taxon>Oppioidea</taxon>
        <taxon>Oppiidae</taxon>
        <taxon>Oppiella</taxon>
    </lineage>
</organism>
<evidence type="ECO:0000256" key="3">
    <source>
        <dbReference type="ARBA" id="ARBA00043970"/>
    </source>
</evidence>
<dbReference type="Pfam" id="PF10937">
    <property type="entry name" value="Kgd4-YMR31"/>
    <property type="match status" value="1"/>
</dbReference>
<evidence type="ECO:0000256" key="1">
    <source>
        <dbReference type="ARBA" id="ARBA00004173"/>
    </source>
</evidence>
<comment type="subcellular location">
    <subcellularLocation>
        <location evidence="1">Mitochondrion</location>
    </subcellularLocation>
</comment>
<dbReference type="Proteomes" id="UP000728032">
    <property type="component" value="Unassembled WGS sequence"/>
</dbReference>
<dbReference type="AlphaFoldDB" id="A0A7R9R0T6"/>
<accession>A0A7R9R0T6</accession>
<sequence length="87" mass="9665">MTSNTQRVWTVIKPHLPLIRFKKGGNVRTTGAQVNESVVSSRTSGPPIGLTPRGSGIEEELMPKRYERKPITPLEMEIIERGGPEIL</sequence>
<keyword evidence="6" id="KW-1185">Reference proteome</keyword>
<reference evidence="5" key="1">
    <citation type="submission" date="2020-11" db="EMBL/GenBank/DDBJ databases">
        <authorList>
            <person name="Tran Van P."/>
        </authorList>
    </citation>
    <scope>NUCLEOTIDE SEQUENCE</scope>
</reference>
<comment type="similarity">
    <text evidence="3">Belongs to the alpha-ketoglutarate dehydrogenase component 4 family.</text>
</comment>
<evidence type="ECO:0000256" key="4">
    <source>
        <dbReference type="SAM" id="MobiDB-lite"/>
    </source>
</evidence>